<dbReference type="AlphaFoldDB" id="A0A645EVS5"/>
<gene>
    <name evidence="1" type="ORF">SDC9_153380</name>
</gene>
<dbReference type="InterPro" id="IPR036661">
    <property type="entry name" value="Luciferase-like_sf"/>
</dbReference>
<proteinExistence type="predicted"/>
<dbReference type="SUPFAM" id="SSF51679">
    <property type="entry name" value="Bacterial luciferase-like"/>
    <property type="match status" value="1"/>
</dbReference>
<evidence type="ECO:0000313" key="1">
    <source>
        <dbReference type="EMBL" id="MPN06125.1"/>
    </source>
</evidence>
<dbReference type="Gene3D" id="3.20.20.30">
    <property type="entry name" value="Luciferase-like domain"/>
    <property type="match status" value="1"/>
</dbReference>
<sequence>MVGSVEKAVNKIVMEHQLFGFTRFMAHSSLGTVPHEMVLKSTELYAKQVIPEVKKRLGIT</sequence>
<reference evidence="1" key="1">
    <citation type="submission" date="2019-08" db="EMBL/GenBank/DDBJ databases">
        <authorList>
            <person name="Kucharzyk K."/>
            <person name="Murdoch R.W."/>
            <person name="Higgins S."/>
            <person name="Loffler F."/>
        </authorList>
    </citation>
    <scope>NUCLEOTIDE SEQUENCE</scope>
</reference>
<comment type="caution">
    <text evidence="1">The sequence shown here is derived from an EMBL/GenBank/DDBJ whole genome shotgun (WGS) entry which is preliminary data.</text>
</comment>
<evidence type="ECO:0008006" key="2">
    <source>
        <dbReference type="Google" id="ProtNLM"/>
    </source>
</evidence>
<organism evidence="1">
    <name type="scientific">bioreactor metagenome</name>
    <dbReference type="NCBI Taxonomy" id="1076179"/>
    <lineage>
        <taxon>unclassified sequences</taxon>
        <taxon>metagenomes</taxon>
        <taxon>ecological metagenomes</taxon>
    </lineage>
</organism>
<dbReference type="EMBL" id="VSSQ01052016">
    <property type="protein sequence ID" value="MPN06125.1"/>
    <property type="molecule type" value="Genomic_DNA"/>
</dbReference>
<name>A0A645EVS5_9ZZZZ</name>
<dbReference type="GO" id="GO:0016705">
    <property type="term" value="F:oxidoreductase activity, acting on paired donors, with incorporation or reduction of molecular oxygen"/>
    <property type="evidence" value="ECO:0007669"/>
    <property type="project" value="InterPro"/>
</dbReference>
<accession>A0A645EVS5</accession>
<protein>
    <recommendedName>
        <fullName evidence="2">Luciferase-like domain-containing protein</fullName>
    </recommendedName>
</protein>